<sequence length="533" mass="58992">MSTLARRTREPADRFSYLVHHCEGEAAQAIRRCGVLEPEEGYAEALRILERRFGDPHIIATISIEQLTEGPTLKADDHKALITLADDIMICSATLKQLEYPNDFNSCRTIGAVAARLPSTMQNEWFALAAKSFKSKRDPTFDELAKFISDKANAAAAQQVYAVGRRAALTTQIGDDRSGQVRSPVKCAQYGSSHYLDRCPEFIKIPVVDRMARVDRLRVCYLCIKPYHQAKVCRSRHARGFQLCVGKHHLLLHRPSSSETENGPQLPEIASEGVHHSIADVPKSNISCAVVPAWIRGPEGDVVVNAFLDNGASATLIHSSLLPKLGLKGTPAPLIIKTINGECVTRSASVSFCTKLLGSEEVMQVHRAWVFDAMPCLNSLAPLLEQSQKWKHLKEIPLPELKPVDIGLLIGCDVPKAQWWTDTIKYTWKDGSPCLPANKGLALRGHFVLKGRLERAPIFRKLYCEKVEGYVSKGYAEIVSDSEQNKAGPSVWYLPHHGVFKEGDKSKVRVVFNCAAKTLNTSLNMQLLTGPDL</sequence>
<feature type="non-terminal residue" evidence="1">
    <location>
        <position position="533"/>
    </location>
</feature>
<dbReference type="InterPro" id="IPR021109">
    <property type="entry name" value="Peptidase_aspartic_dom_sf"/>
</dbReference>
<evidence type="ECO:0008006" key="3">
    <source>
        <dbReference type="Google" id="ProtNLM"/>
    </source>
</evidence>
<dbReference type="Proteomes" id="UP000243686">
    <property type="component" value="Unassembled WGS sequence"/>
</dbReference>
<dbReference type="SUPFAM" id="SSF50630">
    <property type="entry name" value="Acid proteases"/>
    <property type="match status" value="1"/>
</dbReference>
<accession>A0A1S8WMV9</accession>
<dbReference type="Pfam" id="PF03564">
    <property type="entry name" value="DUF1759"/>
    <property type="match status" value="1"/>
</dbReference>
<organism evidence="1 2">
    <name type="scientific">Opisthorchis viverrini</name>
    <name type="common">Southeast Asian liver fluke</name>
    <dbReference type="NCBI Taxonomy" id="6198"/>
    <lineage>
        <taxon>Eukaryota</taxon>
        <taxon>Metazoa</taxon>
        <taxon>Spiralia</taxon>
        <taxon>Lophotrochozoa</taxon>
        <taxon>Platyhelminthes</taxon>
        <taxon>Trematoda</taxon>
        <taxon>Digenea</taxon>
        <taxon>Opisthorchiida</taxon>
        <taxon>Opisthorchiata</taxon>
        <taxon>Opisthorchiidae</taxon>
        <taxon>Opisthorchis</taxon>
    </lineage>
</organism>
<dbReference type="Pfam" id="PF13650">
    <property type="entry name" value="Asp_protease_2"/>
    <property type="match status" value="1"/>
</dbReference>
<reference evidence="1 2" key="1">
    <citation type="submission" date="2015-03" db="EMBL/GenBank/DDBJ databases">
        <title>Draft genome of the nematode, Opisthorchis viverrini.</title>
        <authorList>
            <person name="Mitreva M."/>
        </authorList>
    </citation>
    <scope>NUCLEOTIDE SEQUENCE [LARGE SCALE GENOMIC DNA]</scope>
    <source>
        <strain evidence="1">Khon Kaen</strain>
    </source>
</reference>
<dbReference type="AlphaFoldDB" id="A0A1S8WMV9"/>
<dbReference type="InterPro" id="IPR005312">
    <property type="entry name" value="DUF1759"/>
</dbReference>
<dbReference type="PANTHER" id="PTHR47331:SF4">
    <property type="entry name" value="PEPTIDASE S1 DOMAIN-CONTAINING PROTEIN"/>
    <property type="match status" value="1"/>
</dbReference>
<keyword evidence="2" id="KW-1185">Reference proteome</keyword>
<protein>
    <recommendedName>
        <fullName evidence="3">Peptidase A2 domain-containing protein</fullName>
    </recommendedName>
</protein>
<proteinExistence type="predicted"/>
<evidence type="ECO:0000313" key="1">
    <source>
        <dbReference type="EMBL" id="OON15828.1"/>
    </source>
</evidence>
<name>A0A1S8WMV9_OPIVI</name>
<dbReference type="PANTHER" id="PTHR47331">
    <property type="entry name" value="PHD-TYPE DOMAIN-CONTAINING PROTEIN"/>
    <property type="match status" value="1"/>
</dbReference>
<evidence type="ECO:0000313" key="2">
    <source>
        <dbReference type="Proteomes" id="UP000243686"/>
    </source>
</evidence>
<gene>
    <name evidence="1" type="ORF">X801_08364</name>
</gene>
<dbReference type="EMBL" id="KV900944">
    <property type="protein sequence ID" value="OON15828.1"/>
    <property type="molecule type" value="Genomic_DNA"/>
</dbReference>
<dbReference type="CDD" id="cd00303">
    <property type="entry name" value="retropepsin_like"/>
    <property type="match status" value="1"/>
</dbReference>